<comment type="caution">
    <text evidence="2">The sequence shown here is derived from an EMBL/GenBank/DDBJ whole genome shotgun (WGS) entry which is preliminary data.</text>
</comment>
<dbReference type="Proteomes" id="UP000252795">
    <property type="component" value="Unassembled WGS sequence"/>
</dbReference>
<proteinExistence type="predicted"/>
<reference evidence="2 3" key="1">
    <citation type="submission" date="2018-07" db="EMBL/GenBank/DDBJ databases">
        <title>Freshwater and sediment microbial communities from various areas in North America, analyzing microbe dynamics in response to fracking.</title>
        <authorList>
            <person name="Lamendella R."/>
        </authorList>
    </citation>
    <scope>NUCLEOTIDE SEQUENCE [LARGE SCALE GENOMIC DNA]</scope>
    <source>
        <strain evidence="2 3">114E</strain>
        <strain evidence="1 4">114E_o</strain>
    </source>
</reference>
<evidence type="ECO:0000313" key="1">
    <source>
        <dbReference type="EMBL" id="RBP68467.1"/>
    </source>
</evidence>
<evidence type="ECO:0000313" key="4">
    <source>
        <dbReference type="Proteomes" id="UP000253065"/>
    </source>
</evidence>
<evidence type="ECO:0000313" key="3">
    <source>
        <dbReference type="Proteomes" id="UP000252795"/>
    </source>
</evidence>
<dbReference type="AlphaFoldDB" id="A0A368ULE6"/>
<evidence type="ECO:0000313" key="2">
    <source>
        <dbReference type="EMBL" id="RCW29576.1"/>
    </source>
</evidence>
<protein>
    <submittedName>
        <fullName evidence="2">Uncharacterized protein</fullName>
    </submittedName>
</protein>
<dbReference type="EMBL" id="QNSA01000022">
    <property type="protein sequence ID" value="RBP68467.1"/>
    <property type="molecule type" value="Genomic_DNA"/>
</dbReference>
<name>A0A368ULE6_MARNT</name>
<organism evidence="2 3">
    <name type="scientific">Marinobacter nauticus</name>
    <name type="common">Marinobacter hydrocarbonoclasticus</name>
    <name type="synonym">Marinobacter aquaeolei</name>
    <dbReference type="NCBI Taxonomy" id="2743"/>
    <lineage>
        <taxon>Bacteria</taxon>
        <taxon>Pseudomonadati</taxon>
        <taxon>Pseudomonadota</taxon>
        <taxon>Gammaproteobacteria</taxon>
        <taxon>Pseudomonadales</taxon>
        <taxon>Marinobacteraceae</taxon>
        <taxon>Marinobacter</taxon>
    </lineage>
</organism>
<gene>
    <name evidence="2" type="ORF">DET51_1228</name>
    <name evidence="1" type="ORF">DET64_1228</name>
</gene>
<sequence>MNIEQLAEKLKPWMQVDTWHTTHPRDSERFHLALNSAFSEFGNSISYDDFKDAMEYLSEDLPSAKLEAEYLAQTIERHASKAETISSYLSDVKI</sequence>
<keyword evidence="4" id="KW-1185">Reference proteome</keyword>
<dbReference type="RefSeq" id="WP_022992964.1">
    <property type="nucleotide sequence ID" value="NZ_QNSA01000022.1"/>
</dbReference>
<dbReference type="EMBL" id="QPJB01000022">
    <property type="protein sequence ID" value="RCW29576.1"/>
    <property type="molecule type" value="Genomic_DNA"/>
</dbReference>
<accession>A0A368ULE6</accession>
<dbReference type="Proteomes" id="UP000253065">
    <property type="component" value="Unassembled WGS sequence"/>
</dbReference>